<comment type="catalytic activity">
    <reaction evidence="13">
        <text>DNA(n) + a 2'-deoxyribonucleoside 5'-triphosphate = DNA(n+1) + diphosphate</text>
        <dbReference type="Rhea" id="RHEA:22508"/>
        <dbReference type="Rhea" id="RHEA-COMP:17339"/>
        <dbReference type="Rhea" id="RHEA-COMP:17340"/>
        <dbReference type="ChEBI" id="CHEBI:33019"/>
        <dbReference type="ChEBI" id="CHEBI:61560"/>
        <dbReference type="ChEBI" id="CHEBI:173112"/>
        <dbReference type="EC" id="2.7.7.49"/>
    </reaction>
</comment>
<keyword evidence="11" id="KW-0239">DNA-directed DNA polymerase</keyword>
<dbReference type="GO" id="GO:0003723">
    <property type="term" value="F:RNA binding"/>
    <property type="evidence" value="ECO:0007669"/>
    <property type="project" value="UniProtKB-KW"/>
</dbReference>
<dbReference type="GO" id="GO:0004519">
    <property type="term" value="F:endonuclease activity"/>
    <property type="evidence" value="ECO:0007669"/>
    <property type="project" value="UniProtKB-KW"/>
</dbReference>
<evidence type="ECO:0000256" key="2">
    <source>
        <dbReference type="ARBA" id="ARBA00022695"/>
    </source>
</evidence>
<sequence length="176" mass="19847">MDLCGLISLQYASSTQYIFKILNGFAHFALIFFLTSKAETKEISKKYITKVKCQTALRVANIIYENGTEFINSELQDFFEKKGISHLTTAPYTPEQNPFAKRENQTTITKTSCLLRNSGLDPSFWAEAENTASYLENLTPSKNIDFDTPFQNGSIKSLPSDISNFLVAWPFSSNIN</sequence>
<evidence type="ECO:0000256" key="6">
    <source>
        <dbReference type="ARBA" id="ARBA00022801"/>
    </source>
</evidence>
<dbReference type="GO" id="GO:0006310">
    <property type="term" value="P:DNA recombination"/>
    <property type="evidence" value="ECO:0007669"/>
    <property type="project" value="UniProtKB-KW"/>
</dbReference>
<evidence type="ECO:0000256" key="1">
    <source>
        <dbReference type="ARBA" id="ARBA00022578"/>
    </source>
</evidence>
<dbReference type="SUPFAM" id="SSF53098">
    <property type="entry name" value="Ribonuclease H-like"/>
    <property type="match status" value="1"/>
</dbReference>
<dbReference type="GO" id="GO:0016787">
    <property type="term" value="F:hydrolase activity"/>
    <property type="evidence" value="ECO:0007669"/>
    <property type="project" value="UniProtKB-KW"/>
</dbReference>
<dbReference type="InterPro" id="IPR012337">
    <property type="entry name" value="RNaseH-like_sf"/>
</dbReference>
<keyword evidence="9" id="KW-0229">DNA integration</keyword>
<dbReference type="PANTHER" id="PTHR42648">
    <property type="entry name" value="TRANSPOSASE, PUTATIVE-RELATED"/>
    <property type="match status" value="1"/>
</dbReference>
<keyword evidence="10" id="KW-0695">RNA-directed DNA polymerase</keyword>
<evidence type="ECO:0000256" key="4">
    <source>
        <dbReference type="ARBA" id="ARBA00022723"/>
    </source>
</evidence>
<evidence type="ECO:0000256" key="11">
    <source>
        <dbReference type="ARBA" id="ARBA00022932"/>
    </source>
</evidence>
<evidence type="ECO:0000256" key="14">
    <source>
        <dbReference type="ARBA" id="ARBA00049244"/>
    </source>
</evidence>
<keyword evidence="8" id="KW-0694">RNA-binding</keyword>
<gene>
    <name evidence="16" type="ORF">O181_092765</name>
</gene>
<name>A0A9Q3IZ71_9BASI</name>
<dbReference type="PROSITE" id="PS50994">
    <property type="entry name" value="INTEGRASE"/>
    <property type="match status" value="1"/>
</dbReference>
<dbReference type="GO" id="GO:0015074">
    <property type="term" value="P:DNA integration"/>
    <property type="evidence" value="ECO:0007669"/>
    <property type="project" value="UniProtKB-KW"/>
</dbReference>
<dbReference type="InterPro" id="IPR001584">
    <property type="entry name" value="Integrase_cat-core"/>
</dbReference>
<evidence type="ECO:0000256" key="8">
    <source>
        <dbReference type="ARBA" id="ARBA00022884"/>
    </source>
</evidence>
<comment type="catalytic activity">
    <reaction evidence="14">
        <text>DNA(n) + a 2'-deoxyribonucleoside 5'-triphosphate = DNA(n+1) + diphosphate</text>
        <dbReference type="Rhea" id="RHEA:22508"/>
        <dbReference type="Rhea" id="RHEA-COMP:17339"/>
        <dbReference type="Rhea" id="RHEA-COMP:17340"/>
        <dbReference type="ChEBI" id="CHEBI:33019"/>
        <dbReference type="ChEBI" id="CHEBI:61560"/>
        <dbReference type="ChEBI" id="CHEBI:173112"/>
        <dbReference type="EC" id="2.7.7.7"/>
    </reaction>
</comment>
<keyword evidence="17" id="KW-1185">Reference proteome</keyword>
<keyword evidence="6" id="KW-0378">Hydrolase</keyword>
<evidence type="ECO:0000256" key="3">
    <source>
        <dbReference type="ARBA" id="ARBA00022722"/>
    </source>
</evidence>
<reference evidence="16" key="1">
    <citation type="submission" date="2021-03" db="EMBL/GenBank/DDBJ databases">
        <title>Draft genome sequence of rust myrtle Austropuccinia psidii MF-1, a brazilian biotype.</title>
        <authorList>
            <person name="Quecine M.C."/>
            <person name="Pachon D.M.R."/>
            <person name="Bonatelli M.L."/>
            <person name="Correr F.H."/>
            <person name="Franceschini L.M."/>
            <person name="Leite T.F."/>
            <person name="Margarido G.R.A."/>
            <person name="Almeida C.A."/>
            <person name="Ferrarezi J.A."/>
            <person name="Labate C.A."/>
        </authorList>
    </citation>
    <scope>NUCLEOTIDE SEQUENCE</scope>
    <source>
        <strain evidence="16">MF-1</strain>
    </source>
</reference>
<evidence type="ECO:0000256" key="9">
    <source>
        <dbReference type="ARBA" id="ARBA00022908"/>
    </source>
</evidence>
<evidence type="ECO:0000259" key="15">
    <source>
        <dbReference type="PROSITE" id="PS50994"/>
    </source>
</evidence>
<dbReference type="GO" id="GO:0003964">
    <property type="term" value="F:RNA-directed DNA polymerase activity"/>
    <property type="evidence" value="ECO:0007669"/>
    <property type="project" value="UniProtKB-KW"/>
</dbReference>
<keyword evidence="12" id="KW-0233">DNA recombination</keyword>
<evidence type="ECO:0000256" key="12">
    <source>
        <dbReference type="ARBA" id="ARBA00023172"/>
    </source>
</evidence>
<dbReference type="AlphaFoldDB" id="A0A9Q3IZ71"/>
<evidence type="ECO:0000256" key="10">
    <source>
        <dbReference type="ARBA" id="ARBA00022918"/>
    </source>
</evidence>
<evidence type="ECO:0000256" key="5">
    <source>
        <dbReference type="ARBA" id="ARBA00022759"/>
    </source>
</evidence>
<keyword evidence="5" id="KW-0255">Endonuclease</keyword>
<evidence type="ECO:0000313" key="16">
    <source>
        <dbReference type="EMBL" id="MBW0553050.1"/>
    </source>
</evidence>
<dbReference type="InterPro" id="IPR036397">
    <property type="entry name" value="RNaseH_sf"/>
</dbReference>
<evidence type="ECO:0000256" key="7">
    <source>
        <dbReference type="ARBA" id="ARBA00022842"/>
    </source>
</evidence>
<dbReference type="Gene3D" id="3.30.420.10">
    <property type="entry name" value="Ribonuclease H-like superfamily/Ribonuclease H"/>
    <property type="match status" value="1"/>
</dbReference>
<dbReference type="OrthoDB" id="413361at2759"/>
<evidence type="ECO:0000256" key="13">
    <source>
        <dbReference type="ARBA" id="ARBA00048173"/>
    </source>
</evidence>
<comment type="caution">
    <text evidence="16">The sequence shown here is derived from an EMBL/GenBank/DDBJ whole genome shotgun (WGS) entry which is preliminary data.</text>
</comment>
<keyword evidence="3" id="KW-0540">Nuclease</keyword>
<organism evidence="16 17">
    <name type="scientific">Austropuccinia psidii MF-1</name>
    <dbReference type="NCBI Taxonomy" id="1389203"/>
    <lineage>
        <taxon>Eukaryota</taxon>
        <taxon>Fungi</taxon>
        <taxon>Dikarya</taxon>
        <taxon>Basidiomycota</taxon>
        <taxon>Pucciniomycotina</taxon>
        <taxon>Pucciniomycetes</taxon>
        <taxon>Pucciniales</taxon>
        <taxon>Sphaerophragmiaceae</taxon>
        <taxon>Austropuccinia</taxon>
    </lineage>
</organism>
<dbReference type="GO" id="GO:0046872">
    <property type="term" value="F:metal ion binding"/>
    <property type="evidence" value="ECO:0007669"/>
    <property type="project" value="UniProtKB-KW"/>
</dbReference>
<keyword evidence="7" id="KW-0460">Magnesium</keyword>
<evidence type="ECO:0000313" key="17">
    <source>
        <dbReference type="Proteomes" id="UP000765509"/>
    </source>
</evidence>
<dbReference type="GO" id="GO:0003887">
    <property type="term" value="F:DNA-directed DNA polymerase activity"/>
    <property type="evidence" value="ECO:0007669"/>
    <property type="project" value="UniProtKB-KW"/>
</dbReference>
<accession>A0A9Q3IZ71</accession>
<dbReference type="GO" id="GO:0005634">
    <property type="term" value="C:nucleus"/>
    <property type="evidence" value="ECO:0007669"/>
    <property type="project" value="UniProtKB-ARBA"/>
</dbReference>
<protein>
    <recommendedName>
        <fullName evidence="15">Integrase catalytic domain-containing protein</fullName>
    </recommendedName>
</protein>
<dbReference type="GO" id="GO:0032196">
    <property type="term" value="P:transposition"/>
    <property type="evidence" value="ECO:0007669"/>
    <property type="project" value="UniProtKB-KW"/>
</dbReference>
<keyword evidence="2" id="KW-0548">Nucleotidyltransferase</keyword>
<dbReference type="EMBL" id="AVOT02059385">
    <property type="protein sequence ID" value="MBW0553050.1"/>
    <property type="molecule type" value="Genomic_DNA"/>
</dbReference>
<dbReference type="PANTHER" id="PTHR42648:SF11">
    <property type="entry name" value="TRANSPOSON TY4-P GAG-POL POLYPROTEIN"/>
    <property type="match status" value="1"/>
</dbReference>
<feature type="domain" description="Integrase catalytic" evidence="15">
    <location>
        <begin position="1"/>
        <end position="157"/>
    </location>
</feature>
<proteinExistence type="predicted"/>
<dbReference type="Proteomes" id="UP000765509">
    <property type="component" value="Unassembled WGS sequence"/>
</dbReference>
<keyword evidence="11" id="KW-0808">Transferase</keyword>
<keyword evidence="1" id="KW-0815">Transposition</keyword>
<keyword evidence="4" id="KW-0479">Metal-binding</keyword>
<dbReference type="InterPro" id="IPR039537">
    <property type="entry name" value="Retrotran_Ty1/copia-like"/>
</dbReference>